<dbReference type="Proteomes" id="UP000298663">
    <property type="component" value="Unassembled WGS sequence"/>
</dbReference>
<accession>A0A4U5NHB2</accession>
<evidence type="ECO:0000313" key="2">
    <source>
        <dbReference type="EMBL" id="TKR82093.1"/>
    </source>
</evidence>
<feature type="compositionally biased region" description="Basic and acidic residues" evidence="1">
    <location>
        <begin position="114"/>
        <end position="125"/>
    </location>
</feature>
<dbReference type="AlphaFoldDB" id="A0A4U5NHB2"/>
<protein>
    <submittedName>
        <fullName evidence="2">Uncharacterized protein</fullName>
    </submittedName>
</protein>
<dbReference type="OrthoDB" id="5904132at2759"/>
<proteinExistence type="predicted"/>
<reference evidence="2 3" key="1">
    <citation type="journal article" date="2015" name="Genome Biol.">
        <title>Comparative genomics of Steinernema reveals deeply conserved gene regulatory networks.</title>
        <authorList>
            <person name="Dillman A.R."/>
            <person name="Macchietto M."/>
            <person name="Porter C.F."/>
            <person name="Rogers A."/>
            <person name="Williams B."/>
            <person name="Antoshechkin I."/>
            <person name="Lee M.M."/>
            <person name="Goodwin Z."/>
            <person name="Lu X."/>
            <person name="Lewis E.E."/>
            <person name="Goodrich-Blair H."/>
            <person name="Stock S.P."/>
            <person name="Adams B.J."/>
            <person name="Sternberg P.W."/>
            <person name="Mortazavi A."/>
        </authorList>
    </citation>
    <scope>NUCLEOTIDE SEQUENCE [LARGE SCALE GENOMIC DNA]</scope>
    <source>
        <strain evidence="2 3">ALL</strain>
    </source>
</reference>
<name>A0A4U5NHB2_STECR</name>
<evidence type="ECO:0000313" key="3">
    <source>
        <dbReference type="Proteomes" id="UP000298663"/>
    </source>
</evidence>
<reference evidence="2 3" key="2">
    <citation type="journal article" date="2019" name="G3 (Bethesda)">
        <title>Hybrid Assembly of the Genome of the Entomopathogenic Nematode Steinernema carpocapsae Identifies the X-Chromosome.</title>
        <authorList>
            <person name="Serra L."/>
            <person name="Macchietto M."/>
            <person name="Macias-Munoz A."/>
            <person name="McGill C.J."/>
            <person name="Rodriguez I.M."/>
            <person name="Rodriguez B."/>
            <person name="Murad R."/>
            <person name="Mortazavi A."/>
        </authorList>
    </citation>
    <scope>NUCLEOTIDE SEQUENCE [LARGE SCALE GENOMIC DNA]</scope>
    <source>
        <strain evidence="2 3">ALL</strain>
    </source>
</reference>
<keyword evidence="3" id="KW-1185">Reference proteome</keyword>
<sequence length="165" mass="18325">MDSDSGFGTSPSSSTSSPDANSSLSSIPTIEAAKLMNLVRNATDFQVINFALQEVHGLKLTNRQVERVGLIPFLVECARRQVVNQKTADTLFARFRRKENSIQKPKTKKTTKKQRAEAKEPEEAEPKKKIVLKIKLDRKESSTICRSIDGDNVYCSSSSFLDESG</sequence>
<feature type="region of interest" description="Disordered" evidence="1">
    <location>
        <begin position="1"/>
        <end position="24"/>
    </location>
</feature>
<feature type="region of interest" description="Disordered" evidence="1">
    <location>
        <begin position="99"/>
        <end position="125"/>
    </location>
</feature>
<gene>
    <name evidence="2" type="ORF">L596_015866</name>
</gene>
<dbReference type="EMBL" id="AZBU02000004">
    <property type="protein sequence ID" value="TKR82093.1"/>
    <property type="molecule type" value="Genomic_DNA"/>
</dbReference>
<evidence type="ECO:0000256" key="1">
    <source>
        <dbReference type="SAM" id="MobiDB-lite"/>
    </source>
</evidence>
<organism evidence="2 3">
    <name type="scientific">Steinernema carpocapsae</name>
    <name type="common">Entomopathogenic nematode</name>
    <dbReference type="NCBI Taxonomy" id="34508"/>
    <lineage>
        <taxon>Eukaryota</taxon>
        <taxon>Metazoa</taxon>
        <taxon>Ecdysozoa</taxon>
        <taxon>Nematoda</taxon>
        <taxon>Chromadorea</taxon>
        <taxon>Rhabditida</taxon>
        <taxon>Tylenchina</taxon>
        <taxon>Panagrolaimomorpha</taxon>
        <taxon>Strongyloidoidea</taxon>
        <taxon>Steinernematidae</taxon>
        <taxon>Steinernema</taxon>
    </lineage>
</organism>
<comment type="caution">
    <text evidence="2">The sequence shown here is derived from an EMBL/GenBank/DDBJ whole genome shotgun (WGS) entry which is preliminary data.</text>
</comment>